<evidence type="ECO:0000313" key="3">
    <source>
        <dbReference type="Proteomes" id="UP001215280"/>
    </source>
</evidence>
<gene>
    <name evidence="2" type="ORF">DFH07DRAFT_855606</name>
</gene>
<evidence type="ECO:0000256" key="1">
    <source>
        <dbReference type="SAM" id="MobiDB-lite"/>
    </source>
</evidence>
<evidence type="ECO:0008006" key="4">
    <source>
        <dbReference type="Google" id="ProtNLM"/>
    </source>
</evidence>
<protein>
    <recommendedName>
        <fullName evidence="4">F-box domain-containing protein</fullName>
    </recommendedName>
</protein>
<dbReference type="Proteomes" id="UP001215280">
    <property type="component" value="Unassembled WGS sequence"/>
</dbReference>
<feature type="region of interest" description="Disordered" evidence="1">
    <location>
        <begin position="294"/>
        <end position="318"/>
    </location>
</feature>
<sequence length="471" mass="52244">MVLAPSTLPFFSNEIILEVFEHLTDKELLSLAGISKHIHELALLSHLSRYGITENDIATNSFPPLSTSGALRACLLARFITGIDTLQLRFDESAQLDRDVQAVTKLVQKLPPIRSIDLEFPPRLAHAEMAAVSRDGVVAMVLSLLSAFRSRPAVTISPLPVSIIRPYTPIFHTVRRWTGTAGPEKSGPFIDDQAFREKMGLFTLMRVGGVIPNISIRAFDPPNPLGTLIVFRASGISDLRFPSDLRLSSAEISAIFENLQLPLLRGVEAALSIISAPSLLAFLCRHLTLQRLRLPGPSDHPKTPKSKTRAHPDPLPPDALPQLENIFGSAHLVAWVLASAHPFPHLTALTIELYDGTSTRDDYHNALHGIARRPAIDTLTLQINGWSPWNATDLDPAAAPERDVPHVADLRLALKWPVGMPRNPALLVEWFRLFAGLREVAVFNMPTAEYLSRLLEREFPNVRFTWYKHGR</sequence>
<evidence type="ECO:0000313" key="2">
    <source>
        <dbReference type="EMBL" id="KAJ7723730.1"/>
    </source>
</evidence>
<dbReference type="AlphaFoldDB" id="A0AAD7HN72"/>
<reference evidence="2" key="1">
    <citation type="submission" date="2023-03" db="EMBL/GenBank/DDBJ databases">
        <title>Massive genome expansion in bonnet fungi (Mycena s.s.) driven by repeated elements and novel gene families across ecological guilds.</title>
        <authorList>
            <consortium name="Lawrence Berkeley National Laboratory"/>
            <person name="Harder C.B."/>
            <person name="Miyauchi S."/>
            <person name="Viragh M."/>
            <person name="Kuo A."/>
            <person name="Thoen E."/>
            <person name="Andreopoulos B."/>
            <person name="Lu D."/>
            <person name="Skrede I."/>
            <person name="Drula E."/>
            <person name="Henrissat B."/>
            <person name="Morin E."/>
            <person name="Kohler A."/>
            <person name="Barry K."/>
            <person name="LaButti K."/>
            <person name="Morin E."/>
            <person name="Salamov A."/>
            <person name="Lipzen A."/>
            <person name="Mereny Z."/>
            <person name="Hegedus B."/>
            <person name="Baldrian P."/>
            <person name="Stursova M."/>
            <person name="Weitz H."/>
            <person name="Taylor A."/>
            <person name="Grigoriev I.V."/>
            <person name="Nagy L.G."/>
            <person name="Martin F."/>
            <person name="Kauserud H."/>
        </authorList>
    </citation>
    <scope>NUCLEOTIDE SEQUENCE</scope>
    <source>
        <strain evidence="2">CBHHK188m</strain>
    </source>
</reference>
<keyword evidence="3" id="KW-1185">Reference proteome</keyword>
<proteinExistence type="predicted"/>
<comment type="caution">
    <text evidence="2">The sequence shown here is derived from an EMBL/GenBank/DDBJ whole genome shotgun (WGS) entry which is preliminary data.</text>
</comment>
<organism evidence="2 3">
    <name type="scientific">Mycena maculata</name>
    <dbReference type="NCBI Taxonomy" id="230809"/>
    <lineage>
        <taxon>Eukaryota</taxon>
        <taxon>Fungi</taxon>
        <taxon>Dikarya</taxon>
        <taxon>Basidiomycota</taxon>
        <taxon>Agaricomycotina</taxon>
        <taxon>Agaricomycetes</taxon>
        <taxon>Agaricomycetidae</taxon>
        <taxon>Agaricales</taxon>
        <taxon>Marasmiineae</taxon>
        <taxon>Mycenaceae</taxon>
        <taxon>Mycena</taxon>
    </lineage>
</organism>
<accession>A0AAD7HN72</accession>
<name>A0AAD7HN72_9AGAR</name>
<dbReference type="EMBL" id="JARJLG010000244">
    <property type="protein sequence ID" value="KAJ7723730.1"/>
    <property type="molecule type" value="Genomic_DNA"/>
</dbReference>
<dbReference type="CDD" id="cd09917">
    <property type="entry name" value="F-box_SF"/>
    <property type="match status" value="1"/>
</dbReference>